<feature type="region of interest" description="Disordered" evidence="1">
    <location>
        <begin position="64"/>
        <end position="97"/>
    </location>
</feature>
<reference evidence="2" key="2">
    <citation type="submission" date="2021-08" db="EMBL/GenBank/DDBJ databases">
        <authorList>
            <person name="Tani A."/>
            <person name="Ola A."/>
            <person name="Ogura Y."/>
            <person name="Katsura K."/>
            <person name="Hayashi T."/>
        </authorList>
    </citation>
    <scope>NUCLEOTIDE SEQUENCE</scope>
    <source>
        <strain evidence="2">DSM 22415</strain>
    </source>
</reference>
<feature type="compositionally biased region" description="Basic residues" evidence="1">
    <location>
        <begin position="8"/>
        <end position="17"/>
    </location>
</feature>
<comment type="caution">
    <text evidence="2">The sequence shown here is derived from an EMBL/GenBank/DDBJ whole genome shotgun (WGS) entry which is preliminary data.</text>
</comment>
<feature type="compositionally biased region" description="Basic and acidic residues" evidence="1">
    <location>
        <begin position="18"/>
        <end position="35"/>
    </location>
</feature>
<proteinExistence type="predicted"/>
<organism evidence="2 3">
    <name type="scientific">Methylobacterium dankookense</name>
    <dbReference type="NCBI Taxonomy" id="560405"/>
    <lineage>
        <taxon>Bacteria</taxon>
        <taxon>Pseudomonadati</taxon>
        <taxon>Pseudomonadota</taxon>
        <taxon>Alphaproteobacteria</taxon>
        <taxon>Hyphomicrobiales</taxon>
        <taxon>Methylobacteriaceae</taxon>
        <taxon>Methylobacterium</taxon>
    </lineage>
</organism>
<protein>
    <submittedName>
        <fullName evidence="2">Uncharacterized protein</fullName>
    </submittedName>
</protein>
<feature type="region of interest" description="Disordered" evidence="1">
    <location>
        <begin position="1"/>
        <end position="35"/>
    </location>
</feature>
<dbReference type="Proteomes" id="UP001055303">
    <property type="component" value="Unassembled WGS sequence"/>
</dbReference>
<gene>
    <name evidence="2" type="ORF">IFDJLNFL_5691</name>
</gene>
<reference evidence="2" key="1">
    <citation type="journal article" date="2021" name="Front. Microbiol.">
        <title>Comprehensive Comparative Genomics and Phenotyping of Methylobacterium Species.</title>
        <authorList>
            <person name="Alessa O."/>
            <person name="Ogura Y."/>
            <person name="Fujitani Y."/>
            <person name="Takami H."/>
            <person name="Hayashi T."/>
            <person name="Sahin N."/>
            <person name="Tani A."/>
        </authorList>
    </citation>
    <scope>NUCLEOTIDE SEQUENCE</scope>
    <source>
        <strain evidence="2">DSM 22415</strain>
    </source>
</reference>
<dbReference type="EMBL" id="BPQI01000255">
    <property type="protein sequence ID" value="GJD59760.1"/>
    <property type="molecule type" value="Genomic_DNA"/>
</dbReference>
<evidence type="ECO:0000313" key="2">
    <source>
        <dbReference type="EMBL" id="GJD59760.1"/>
    </source>
</evidence>
<evidence type="ECO:0000256" key="1">
    <source>
        <dbReference type="SAM" id="MobiDB-lite"/>
    </source>
</evidence>
<accession>A0ABQ4RPL6</accession>
<evidence type="ECO:0000313" key="3">
    <source>
        <dbReference type="Proteomes" id="UP001055303"/>
    </source>
</evidence>
<keyword evidence="3" id="KW-1185">Reference proteome</keyword>
<sequence>MLEERIGRPRRLGIGRARRLDPEKVEPLPAEPHAEPVRRVSLEPHGLPERLGQRLGRSLGLETEPVAVEGLRPGEVGDGAADGEDRAHTSRTPRRFT</sequence>
<name>A0ABQ4RPL6_9HYPH</name>